<dbReference type="GO" id="GO:0015031">
    <property type="term" value="P:protein transport"/>
    <property type="evidence" value="ECO:0007669"/>
    <property type="project" value="UniProtKB-KW"/>
</dbReference>
<evidence type="ECO:0000256" key="7">
    <source>
        <dbReference type="ARBA" id="ARBA00022692"/>
    </source>
</evidence>
<evidence type="ECO:0000256" key="1">
    <source>
        <dbReference type="ARBA" id="ARBA00004383"/>
    </source>
</evidence>
<evidence type="ECO:0000259" key="12">
    <source>
        <dbReference type="PROSITE" id="PS52015"/>
    </source>
</evidence>
<keyword evidence="14" id="KW-1185">Reference proteome</keyword>
<keyword evidence="6" id="KW-0997">Cell inner membrane</keyword>
<keyword evidence="9" id="KW-0653">Protein transport</keyword>
<evidence type="ECO:0000256" key="10">
    <source>
        <dbReference type="ARBA" id="ARBA00022989"/>
    </source>
</evidence>
<evidence type="ECO:0000256" key="11">
    <source>
        <dbReference type="ARBA" id="ARBA00023136"/>
    </source>
</evidence>
<dbReference type="NCBIfam" id="TIGR01352">
    <property type="entry name" value="tonB_Cterm"/>
    <property type="match status" value="1"/>
</dbReference>
<name>A0A9X2EJH5_9GAMM</name>
<dbReference type="InterPro" id="IPR051045">
    <property type="entry name" value="TonB-dependent_transducer"/>
</dbReference>
<dbReference type="GO" id="GO:0031992">
    <property type="term" value="F:energy transducer activity"/>
    <property type="evidence" value="ECO:0007669"/>
    <property type="project" value="TreeGrafter"/>
</dbReference>
<feature type="domain" description="TonB C-terminal" evidence="12">
    <location>
        <begin position="119"/>
        <end position="216"/>
    </location>
</feature>
<protein>
    <recommendedName>
        <fullName evidence="3">Protein TonB</fullName>
    </recommendedName>
</protein>
<evidence type="ECO:0000256" key="4">
    <source>
        <dbReference type="ARBA" id="ARBA00022448"/>
    </source>
</evidence>
<keyword evidence="4" id="KW-0813">Transport</keyword>
<comment type="similarity">
    <text evidence="2">Belongs to the TonB family.</text>
</comment>
<dbReference type="AlphaFoldDB" id="A0A9X2EJH5"/>
<dbReference type="Proteomes" id="UP001139028">
    <property type="component" value="Unassembled WGS sequence"/>
</dbReference>
<sequence>MDRACQSISNPIFFPPHLLASYAKGLGYAALTTVGLIFLMSQLVATDFVEPTAEPLASIKPIHITEKKVFTTKEFEAPPEPQEIPPPPQPTAANKDVTILDSQILIHPPVISGEGGPMAATRDPLPVYKPAPRYPSAALRRGIEGYVIVEFTVTKTGAVRDARVVGGFDSEGNPTNVFNRSSLAAAERFKYRPQMKDGQPVERYGVRNRISYKLAE</sequence>
<dbReference type="GO" id="GO:0098797">
    <property type="term" value="C:plasma membrane protein complex"/>
    <property type="evidence" value="ECO:0007669"/>
    <property type="project" value="TreeGrafter"/>
</dbReference>
<dbReference type="PROSITE" id="PS52015">
    <property type="entry name" value="TONB_CTD"/>
    <property type="match status" value="1"/>
</dbReference>
<keyword evidence="10" id="KW-1133">Transmembrane helix</keyword>
<dbReference type="RefSeq" id="WP_252464616.1">
    <property type="nucleotide sequence ID" value="NZ_JALBWM010000008.1"/>
</dbReference>
<evidence type="ECO:0000256" key="5">
    <source>
        <dbReference type="ARBA" id="ARBA00022475"/>
    </source>
</evidence>
<keyword evidence="11" id="KW-0472">Membrane</keyword>
<organism evidence="13 14">
    <name type="scientific">Microbulbifer okhotskensis</name>
    <dbReference type="NCBI Taxonomy" id="2926617"/>
    <lineage>
        <taxon>Bacteria</taxon>
        <taxon>Pseudomonadati</taxon>
        <taxon>Pseudomonadota</taxon>
        <taxon>Gammaproteobacteria</taxon>
        <taxon>Cellvibrionales</taxon>
        <taxon>Microbulbiferaceae</taxon>
        <taxon>Microbulbifer</taxon>
    </lineage>
</organism>
<reference evidence="13" key="1">
    <citation type="journal article" date="2022" name="Arch. Microbiol.">
        <title>Microbulbifer okhotskensis sp. nov., isolated from a deep bottom sediment of the Okhotsk Sea.</title>
        <authorList>
            <person name="Romanenko L."/>
            <person name="Kurilenko V."/>
            <person name="Otstavnykh N."/>
            <person name="Velansky P."/>
            <person name="Isaeva M."/>
            <person name="Mikhailov V."/>
        </authorList>
    </citation>
    <scope>NUCLEOTIDE SEQUENCE</scope>
    <source>
        <strain evidence="13">OS29</strain>
    </source>
</reference>
<evidence type="ECO:0000313" key="14">
    <source>
        <dbReference type="Proteomes" id="UP001139028"/>
    </source>
</evidence>
<evidence type="ECO:0000256" key="6">
    <source>
        <dbReference type="ARBA" id="ARBA00022519"/>
    </source>
</evidence>
<comment type="caution">
    <text evidence="13">The sequence shown here is derived from an EMBL/GenBank/DDBJ whole genome shotgun (WGS) entry which is preliminary data.</text>
</comment>
<dbReference type="EMBL" id="JALBWM010000008">
    <property type="protein sequence ID" value="MCO1333377.1"/>
    <property type="molecule type" value="Genomic_DNA"/>
</dbReference>
<dbReference type="PANTHER" id="PTHR33446:SF8">
    <property type="entry name" value="PROTEIN TONB"/>
    <property type="match status" value="1"/>
</dbReference>
<keyword evidence="5" id="KW-1003">Cell membrane</keyword>
<evidence type="ECO:0000256" key="2">
    <source>
        <dbReference type="ARBA" id="ARBA00006555"/>
    </source>
</evidence>
<dbReference type="SUPFAM" id="SSF74653">
    <property type="entry name" value="TolA/TonB C-terminal domain"/>
    <property type="match status" value="1"/>
</dbReference>
<evidence type="ECO:0000256" key="8">
    <source>
        <dbReference type="ARBA" id="ARBA00022737"/>
    </source>
</evidence>
<dbReference type="PANTHER" id="PTHR33446">
    <property type="entry name" value="PROTEIN TONB-RELATED"/>
    <property type="match status" value="1"/>
</dbReference>
<comment type="subcellular location">
    <subcellularLocation>
        <location evidence="1">Cell inner membrane</location>
        <topology evidence="1">Single-pass membrane protein</topology>
        <orientation evidence="1">Periplasmic side</orientation>
    </subcellularLocation>
</comment>
<keyword evidence="7" id="KW-0812">Transmembrane</keyword>
<accession>A0A9X2EJH5</accession>
<dbReference type="Gene3D" id="3.30.1150.10">
    <property type="match status" value="1"/>
</dbReference>
<evidence type="ECO:0000256" key="3">
    <source>
        <dbReference type="ARBA" id="ARBA00022362"/>
    </source>
</evidence>
<dbReference type="InterPro" id="IPR037682">
    <property type="entry name" value="TonB_C"/>
</dbReference>
<evidence type="ECO:0000256" key="9">
    <source>
        <dbReference type="ARBA" id="ARBA00022927"/>
    </source>
</evidence>
<dbReference type="InterPro" id="IPR006260">
    <property type="entry name" value="TonB/TolA_C"/>
</dbReference>
<dbReference type="Pfam" id="PF03544">
    <property type="entry name" value="TonB_C"/>
    <property type="match status" value="1"/>
</dbReference>
<evidence type="ECO:0000313" key="13">
    <source>
        <dbReference type="EMBL" id="MCO1333377.1"/>
    </source>
</evidence>
<dbReference type="GO" id="GO:0055085">
    <property type="term" value="P:transmembrane transport"/>
    <property type="evidence" value="ECO:0007669"/>
    <property type="project" value="InterPro"/>
</dbReference>
<keyword evidence="8" id="KW-0677">Repeat</keyword>
<gene>
    <name evidence="13" type="ORF">MO867_03390</name>
</gene>
<proteinExistence type="inferred from homology"/>